<organism evidence="1 2">
    <name type="scientific">Caenorhabditis tropicalis</name>
    <dbReference type="NCBI Taxonomy" id="1561998"/>
    <lineage>
        <taxon>Eukaryota</taxon>
        <taxon>Metazoa</taxon>
        <taxon>Ecdysozoa</taxon>
        <taxon>Nematoda</taxon>
        <taxon>Chromadorea</taxon>
        <taxon>Rhabditida</taxon>
        <taxon>Rhabditina</taxon>
        <taxon>Rhabditomorpha</taxon>
        <taxon>Rhabditoidea</taxon>
        <taxon>Rhabditidae</taxon>
        <taxon>Peloderinae</taxon>
        <taxon>Caenorhabditis</taxon>
    </lineage>
</organism>
<dbReference type="AlphaFoldDB" id="A0A1I7UZK1"/>
<reference evidence="2" key="1">
    <citation type="submission" date="2016-11" db="UniProtKB">
        <authorList>
            <consortium name="WormBaseParasite"/>
        </authorList>
    </citation>
    <scope>IDENTIFICATION</scope>
</reference>
<dbReference type="Proteomes" id="UP000095282">
    <property type="component" value="Unplaced"/>
</dbReference>
<proteinExistence type="predicted"/>
<sequence>MGKLNLIVNFISKNHHGSSFHFTYRQAEPDLQRILDTFDAPPRDEPIRAQTRLRSVLGGRFIHTQRFPMPNPDLILVVMISEKEVMGTVCHRNMVDVEAKVERGLLR</sequence>
<evidence type="ECO:0000313" key="2">
    <source>
        <dbReference type="WBParaSite" id="Csp11.Scaffold630.g20913.t1"/>
    </source>
</evidence>
<accession>A0A1I7UZK1</accession>
<evidence type="ECO:0000313" key="1">
    <source>
        <dbReference type="Proteomes" id="UP000095282"/>
    </source>
</evidence>
<name>A0A1I7UZK1_9PELO</name>
<dbReference type="eggNOG" id="KOG2788">
    <property type="taxonomic scope" value="Eukaryota"/>
</dbReference>
<dbReference type="WBParaSite" id="Csp11.Scaffold630.g20913.t1">
    <property type="protein sequence ID" value="Csp11.Scaffold630.g20913.t1"/>
    <property type="gene ID" value="Csp11.Scaffold630.g20913"/>
</dbReference>
<dbReference type="STRING" id="1561998.A0A1I7UZK1"/>
<keyword evidence="1" id="KW-1185">Reference proteome</keyword>
<protein>
    <submittedName>
        <fullName evidence="2">Vesicle-fusing ATPase</fullName>
    </submittedName>
</protein>